<dbReference type="EC" id="2.7.11.12" evidence="4"/>
<comment type="catalytic activity">
    <reaction evidence="19">
        <text>L-threonyl-[protein] + ATP = O-phospho-L-threonyl-[protein] + ADP + H(+)</text>
        <dbReference type="Rhea" id="RHEA:46608"/>
        <dbReference type="Rhea" id="RHEA-COMP:11060"/>
        <dbReference type="Rhea" id="RHEA-COMP:11605"/>
        <dbReference type="ChEBI" id="CHEBI:15378"/>
        <dbReference type="ChEBI" id="CHEBI:30013"/>
        <dbReference type="ChEBI" id="CHEBI:30616"/>
        <dbReference type="ChEBI" id="CHEBI:61977"/>
        <dbReference type="ChEBI" id="CHEBI:456216"/>
        <dbReference type="EC" id="2.7.11.12"/>
    </reaction>
</comment>
<dbReference type="CDD" id="cd00038">
    <property type="entry name" value="CAP_ED"/>
    <property type="match status" value="3"/>
</dbReference>
<evidence type="ECO:0000256" key="16">
    <source>
        <dbReference type="ARBA" id="ARBA00022992"/>
    </source>
</evidence>
<keyword evidence="7" id="KW-0723">Serine/threonine-protein kinase</keyword>
<reference evidence="27" key="1">
    <citation type="submission" date="2021-09" db="EMBL/GenBank/DDBJ databases">
        <authorList>
            <consortium name="AG Swart"/>
            <person name="Singh M."/>
            <person name="Singh A."/>
            <person name="Seah K."/>
            <person name="Emmerich C."/>
        </authorList>
    </citation>
    <scope>NUCLEOTIDE SEQUENCE</scope>
    <source>
        <strain evidence="27">ATCC30299</strain>
    </source>
</reference>
<dbReference type="Gene3D" id="1.10.510.10">
    <property type="entry name" value="Transferase(Phosphotransferase) domain 1"/>
    <property type="match status" value="1"/>
</dbReference>
<dbReference type="InterPro" id="IPR000961">
    <property type="entry name" value="AGC-kinase_C"/>
</dbReference>
<gene>
    <name evidence="27" type="ORF">BSTOLATCC_MIC11507</name>
</gene>
<feature type="domain" description="AGC-kinase C-terminal" evidence="26">
    <location>
        <begin position="831"/>
        <end position="901"/>
    </location>
</feature>
<keyword evidence="9" id="KW-0597">Phosphoprotein</keyword>
<evidence type="ECO:0000256" key="23">
    <source>
        <dbReference type="SAM" id="MobiDB-lite"/>
    </source>
</evidence>
<evidence type="ECO:0000256" key="3">
    <source>
        <dbReference type="ARBA" id="ARBA00006352"/>
    </source>
</evidence>
<dbReference type="Gene3D" id="2.60.120.10">
    <property type="entry name" value="Jelly Rolls"/>
    <property type="match status" value="4"/>
</dbReference>
<keyword evidence="15" id="KW-0460">Magnesium</keyword>
<dbReference type="GO" id="GO:0007010">
    <property type="term" value="P:cytoskeleton organization"/>
    <property type="evidence" value="ECO:0007669"/>
    <property type="project" value="UniProtKB-ARBA"/>
</dbReference>
<keyword evidence="10" id="KW-0808">Transferase</keyword>
<dbReference type="InterPro" id="IPR014710">
    <property type="entry name" value="RmlC-like_jellyroll"/>
</dbReference>
<dbReference type="InterPro" id="IPR018488">
    <property type="entry name" value="cNMP-bd_CS"/>
</dbReference>
<dbReference type="PROSITE" id="PS50011">
    <property type="entry name" value="PROTEIN_KINASE_DOM"/>
    <property type="match status" value="1"/>
</dbReference>
<keyword evidence="12" id="KW-0547">Nucleotide-binding</keyword>
<dbReference type="Pfam" id="PF00069">
    <property type="entry name" value="Pkinase"/>
    <property type="match status" value="1"/>
</dbReference>
<evidence type="ECO:0000256" key="5">
    <source>
        <dbReference type="ARBA" id="ARBA00012513"/>
    </source>
</evidence>
<dbReference type="GO" id="GO:0005952">
    <property type="term" value="C:cAMP-dependent protein kinase complex"/>
    <property type="evidence" value="ECO:0007669"/>
    <property type="project" value="TreeGrafter"/>
</dbReference>
<evidence type="ECO:0000256" key="17">
    <source>
        <dbReference type="ARBA" id="ARBA00023136"/>
    </source>
</evidence>
<protein>
    <recommendedName>
        <fullName evidence="18">cGMP-dependent protein kinase</fullName>
        <ecNumber evidence="5">2.7.11.1</ecNumber>
        <ecNumber evidence="4">2.7.11.12</ecNumber>
    </recommendedName>
</protein>
<keyword evidence="14" id="KW-0067">ATP-binding</keyword>
<evidence type="ECO:0000256" key="20">
    <source>
        <dbReference type="ARBA" id="ARBA00047462"/>
    </source>
</evidence>
<evidence type="ECO:0000259" key="24">
    <source>
        <dbReference type="PROSITE" id="PS50011"/>
    </source>
</evidence>
<dbReference type="SUPFAM" id="SSF51206">
    <property type="entry name" value="cAMP-binding domain-like"/>
    <property type="match status" value="4"/>
</dbReference>
<dbReference type="InterPro" id="IPR018490">
    <property type="entry name" value="cNMP-bd_dom_sf"/>
</dbReference>
<dbReference type="PROSITE" id="PS51285">
    <property type="entry name" value="AGC_KINASE_CTER"/>
    <property type="match status" value="1"/>
</dbReference>
<dbReference type="InterPro" id="IPR008271">
    <property type="entry name" value="Ser/Thr_kinase_AS"/>
</dbReference>
<dbReference type="GO" id="GO:0004692">
    <property type="term" value="F:cGMP-dependent protein kinase activity"/>
    <property type="evidence" value="ECO:0007669"/>
    <property type="project" value="UniProtKB-EC"/>
</dbReference>
<evidence type="ECO:0000256" key="18">
    <source>
        <dbReference type="ARBA" id="ARBA00024113"/>
    </source>
</evidence>
<dbReference type="Gene3D" id="3.30.200.20">
    <property type="entry name" value="Phosphorylase Kinase, domain 1"/>
    <property type="match status" value="1"/>
</dbReference>
<dbReference type="PROSITE" id="PS00888">
    <property type="entry name" value="CNMP_BINDING_1"/>
    <property type="match status" value="2"/>
</dbReference>
<dbReference type="FunFam" id="2.60.120.10:FF:000068">
    <property type="entry name" value="cGMP-dependent protein kinase"/>
    <property type="match status" value="1"/>
</dbReference>
<feature type="domain" description="Cyclic nucleotide-binding" evidence="25">
    <location>
        <begin position="97"/>
        <end position="212"/>
    </location>
</feature>
<evidence type="ECO:0000313" key="28">
    <source>
        <dbReference type="Proteomes" id="UP001162131"/>
    </source>
</evidence>
<keyword evidence="28" id="KW-1185">Reference proteome</keyword>
<comment type="caution">
    <text evidence="27">The sequence shown here is derived from an EMBL/GenBank/DDBJ whole genome shotgun (WGS) entry which is preliminary data.</text>
</comment>
<sequence length="901" mass="102327">MGSNCVCGQRQTILATSIPIQTHEVYLTKQTSSSQLNITSLPKRGNTFKVKHKAPVIDERRRRSDEVKEPSSASVSDKIKTEADKKMIRDALSNHFILKNLDEDSLRLVIEHMRFYTINPREIIFTQGEPGFIFYVLCTGRVELIINGARKAVINAGSGFGELALLDDRPRSGTIKTLERCTLWGVDRTTFKEAIKIVNALNLEENKNFLDSVPLLNQLTSEQKDGLLASLVTEKWSSGQSIVKEGDTGDHFYIIKEGCVSCSQKETEIRQMFKGDFFGEQALLYNSPRTATITAISEVKVVSIGRHALMDVLGSNLQQILYKNTQMIAMDKSPNLKNFSKEQKGKIINIMRIQNFSSGEVIIPRGANKGAFLWIILRGSVRGLKEKLNILTCIGDDFLVNPTEEKYEIDYIAETDVDIAEISKEEIENCVGGNIAEIHARNEALAVIKRVQLLKGLTEDKYKELIRMLKIVEFNDKDTVVEQGEPGSSFFIIKCGRVDVIRNGEKLRSITKHDYFGERSILFNDTRSATVKADGSVTCWMLEKNDFLEIIDEGIQQMLLSRIELQDDTIELSELVPIKLIGKGVLGSVFLTCHRTKNTLYALKTVTREKISYYGVYDSIVLERTIMMQLDHIMIMKLIKTFKDQHRIYFLEEYVKGQDLFDVLRHIGILSDADAKFYTASLVLIIEHLHERDIIYRDFKPENIMIDDIGYTKLIDFGTSRILKGRSYTTVGTPHYMAPEIIKGVGYGLSVDWWSLGVMLYEFLYGSLPFGEEENDPIAVFECILEYRLIFPSENDPMSPSRQLIQQLLNKNPGARTGGNLGKLKEHRWFSSFSWDSLLLRKIKSPYVPKIEIDTNLLEKAIRKNKTLEAAIQKVEGKDDFRSSGIIMKDTPAPPDWDSEF</sequence>
<evidence type="ECO:0000256" key="21">
    <source>
        <dbReference type="ARBA" id="ARBA00047899"/>
    </source>
</evidence>
<keyword evidence="8" id="KW-0140">cGMP</keyword>
<dbReference type="EMBL" id="CAJZBQ010000012">
    <property type="protein sequence ID" value="CAG9314505.1"/>
    <property type="molecule type" value="Genomic_DNA"/>
</dbReference>
<comment type="catalytic activity">
    <reaction evidence="20">
        <text>L-seryl-[protein] + ATP = O-phospho-L-seryl-[protein] + ADP + H(+)</text>
        <dbReference type="Rhea" id="RHEA:17989"/>
        <dbReference type="Rhea" id="RHEA-COMP:9863"/>
        <dbReference type="Rhea" id="RHEA-COMP:11604"/>
        <dbReference type="ChEBI" id="CHEBI:15378"/>
        <dbReference type="ChEBI" id="CHEBI:29999"/>
        <dbReference type="ChEBI" id="CHEBI:30616"/>
        <dbReference type="ChEBI" id="CHEBI:83421"/>
        <dbReference type="ChEBI" id="CHEBI:456216"/>
        <dbReference type="EC" id="2.7.11.12"/>
    </reaction>
</comment>
<evidence type="ECO:0000256" key="4">
    <source>
        <dbReference type="ARBA" id="ARBA00012428"/>
    </source>
</evidence>
<evidence type="ECO:0000259" key="26">
    <source>
        <dbReference type="PROSITE" id="PS51285"/>
    </source>
</evidence>
<evidence type="ECO:0000256" key="7">
    <source>
        <dbReference type="ARBA" id="ARBA00022527"/>
    </source>
</evidence>
<dbReference type="GO" id="GO:0005524">
    <property type="term" value="F:ATP binding"/>
    <property type="evidence" value="ECO:0007669"/>
    <property type="project" value="UniProtKB-KW"/>
</dbReference>
<evidence type="ECO:0000256" key="11">
    <source>
        <dbReference type="ARBA" id="ARBA00022723"/>
    </source>
</evidence>
<dbReference type="PANTHER" id="PTHR24353">
    <property type="entry name" value="CYCLIC NUCLEOTIDE-DEPENDENT PROTEIN KINASE"/>
    <property type="match status" value="1"/>
</dbReference>
<evidence type="ECO:0000256" key="19">
    <source>
        <dbReference type="ARBA" id="ARBA00047298"/>
    </source>
</evidence>
<keyword evidence="16" id="KW-0142">cGMP-binding</keyword>
<dbReference type="InterPro" id="IPR000595">
    <property type="entry name" value="cNMP-bd_dom"/>
</dbReference>
<comment type="subcellular location">
    <subcellularLocation>
        <location evidence="2">Endomembrane system</location>
    </subcellularLocation>
</comment>
<evidence type="ECO:0000256" key="12">
    <source>
        <dbReference type="ARBA" id="ARBA00022741"/>
    </source>
</evidence>
<comment type="similarity">
    <text evidence="3">Belongs to the protein kinase superfamily. AGC Ser/Thr protein kinase family. cGMP subfamily.</text>
</comment>
<organism evidence="27 28">
    <name type="scientific">Blepharisma stoltei</name>
    <dbReference type="NCBI Taxonomy" id="1481888"/>
    <lineage>
        <taxon>Eukaryota</taxon>
        <taxon>Sar</taxon>
        <taxon>Alveolata</taxon>
        <taxon>Ciliophora</taxon>
        <taxon>Postciliodesmatophora</taxon>
        <taxon>Heterotrichea</taxon>
        <taxon>Heterotrichida</taxon>
        <taxon>Blepharismidae</taxon>
        <taxon>Blepharisma</taxon>
    </lineage>
</organism>
<dbReference type="FunFam" id="2.60.120.10:FF:000089">
    <property type="entry name" value="cGMP-dependent protein kinase 5-1"/>
    <property type="match status" value="1"/>
</dbReference>
<keyword evidence="13" id="KW-0418">Kinase</keyword>
<dbReference type="InterPro" id="IPR000719">
    <property type="entry name" value="Prot_kinase_dom"/>
</dbReference>
<dbReference type="PROSITE" id="PS00889">
    <property type="entry name" value="CNMP_BINDING_2"/>
    <property type="match status" value="2"/>
</dbReference>
<evidence type="ECO:0000256" key="6">
    <source>
        <dbReference type="ARBA" id="ARBA00022490"/>
    </source>
</evidence>
<dbReference type="GO" id="GO:0030553">
    <property type="term" value="F:cGMP binding"/>
    <property type="evidence" value="ECO:0007669"/>
    <property type="project" value="UniProtKB-KW"/>
</dbReference>
<keyword evidence="6" id="KW-0963">Cytoplasm</keyword>
<evidence type="ECO:0000256" key="14">
    <source>
        <dbReference type="ARBA" id="ARBA00022840"/>
    </source>
</evidence>
<evidence type="ECO:0000313" key="27">
    <source>
        <dbReference type="EMBL" id="CAG9314505.1"/>
    </source>
</evidence>
<evidence type="ECO:0000256" key="8">
    <source>
        <dbReference type="ARBA" id="ARBA00022535"/>
    </source>
</evidence>
<dbReference type="AlphaFoldDB" id="A0AAU9ITF8"/>
<feature type="domain" description="Cyclic nucleotide-binding" evidence="25">
    <location>
        <begin position="453"/>
        <end position="551"/>
    </location>
</feature>
<comment type="catalytic activity">
    <reaction evidence="21">
        <text>L-threonyl-[protein] + ATP = O-phospho-L-threonyl-[protein] + ADP + H(+)</text>
        <dbReference type="Rhea" id="RHEA:46608"/>
        <dbReference type="Rhea" id="RHEA-COMP:11060"/>
        <dbReference type="Rhea" id="RHEA-COMP:11605"/>
        <dbReference type="ChEBI" id="CHEBI:15378"/>
        <dbReference type="ChEBI" id="CHEBI:30013"/>
        <dbReference type="ChEBI" id="CHEBI:30616"/>
        <dbReference type="ChEBI" id="CHEBI:61977"/>
        <dbReference type="ChEBI" id="CHEBI:456216"/>
        <dbReference type="EC" id="2.7.11.1"/>
    </reaction>
</comment>
<dbReference type="PROSITE" id="PS00108">
    <property type="entry name" value="PROTEIN_KINASE_ST"/>
    <property type="match status" value="1"/>
</dbReference>
<evidence type="ECO:0000256" key="2">
    <source>
        <dbReference type="ARBA" id="ARBA00004308"/>
    </source>
</evidence>
<proteinExistence type="inferred from homology"/>
<feature type="domain" description="Cyclic nucleotide-binding" evidence="25">
    <location>
        <begin position="215"/>
        <end position="316"/>
    </location>
</feature>
<dbReference type="Pfam" id="PF00027">
    <property type="entry name" value="cNMP_binding"/>
    <property type="match status" value="3"/>
</dbReference>
<dbReference type="EC" id="2.7.11.1" evidence="5"/>
<comment type="cofactor">
    <cofactor evidence="1">
        <name>Mg(2+)</name>
        <dbReference type="ChEBI" id="CHEBI:18420"/>
    </cofactor>
</comment>
<dbReference type="GO" id="GO:0046872">
    <property type="term" value="F:metal ion binding"/>
    <property type="evidence" value="ECO:0007669"/>
    <property type="project" value="UniProtKB-KW"/>
</dbReference>
<dbReference type="GO" id="GO:0012505">
    <property type="term" value="C:endomembrane system"/>
    <property type="evidence" value="ECO:0007669"/>
    <property type="project" value="UniProtKB-SubCell"/>
</dbReference>
<keyword evidence="17" id="KW-0472">Membrane</keyword>
<comment type="catalytic activity">
    <reaction evidence="22">
        <text>L-seryl-[protein] + ATP = O-phospho-L-seryl-[protein] + ADP + H(+)</text>
        <dbReference type="Rhea" id="RHEA:17989"/>
        <dbReference type="Rhea" id="RHEA-COMP:9863"/>
        <dbReference type="Rhea" id="RHEA-COMP:11604"/>
        <dbReference type="ChEBI" id="CHEBI:15378"/>
        <dbReference type="ChEBI" id="CHEBI:29999"/>
        <dbReference type="ChEBI" id="CHEBI:30616"/>
        <dbReference type="ChEBI" id="CHEBI:83421"/>
        <dbReference type="ChEBI" id="CHEBI:456216"/>
        <dbReference type="EC" id="2.7.11.1"/>
    </reaction>
</comment>
<dbReference type="PRINTS" id="PR00103">
    <property type="entry name" value="CAMPKINASE"/>
</dbReference>
<dbReference type="PROSITE" id="PS50042">
    <property type="entry name" value="CNMP_BINDING_3"/>
    <property type="match status" value="3"/>
</dbReference>
<evidence type="ECO:0000256" key="15">
    <source>
        <dbReference type="ARBA" id="ARBA00022842"/>
    </source>
</evidence>
<evidence type="ECO:0000256" key="13">
    <source>
        <dbReference type="ARBA" id="ARBA00022777"/>
    </source>
</evidence>
<keyword evidence="11" id="KW-0479">Metal-binding</keyword>
<dbReference type="SUPFAM" id="SSF56112">
    <property type="entry name" value="Protein kinase-like (PK-like)"/>
    <property type="match status" value="1"/>
</dbReference>
<feature type="domain" description="Protein kinase" evidence="24">
    <location>
        <begin position="575"/>
        <end position="830"/>
    </location>
</feature>
<dbReference type="GO" id="GO:0004691">
    <property type="term" value="F:cAMP-dependent protein kinase activity"/>
    <property type="evidence" value="ECO:0007669"/>
    <property type="project" value="TreeGrafter"/>
</dbReference>
<dbReference type="PANTHER" id="PTHR24353:SF37">
    <property type="entry name" value="CAMP-DEPENDENT PROTEIN KINASE CATALYTIC SUBUNIT PRKX"/>
    <property type="match status" value="1"/>
</dbReference>
<feature type="compositionally biased region" description="Basic and acidic residues" evidence="23">
    <location>
        <begin position="59"/>
        <end position="69"/>
    </location>
</feature>
<evidence type="ECO:0000256" key="9">
    <source>
        <dbReference type="ARBA" id="ARBA00022553"/>
    </source>
</evidence>
<dbReference type="Proteomes" id="UP001162131">
    <property type="component" value="Unassembled WGS sequence"/>
</dbReference>
<evidence type="ECO:0000259" key="25">
    <source>
        <dbReference type="PROSITE" id="PS50042"/>
    </source>
</evidence>
<dbReference type="InterPro" id="IPR011009">
    <property type="entry name" value="Kinase-like_dom_sf"/>
</dbReference>
<evidence type="ECO:0000256" key="10">
    <source>
        <dbReference type="ARBA" id="ARBA00022679"/>
    </source>
</evidence>
<feature type="region of interest" description="Disordered" evidence="23">
    <location>
        <begin position="59"/>
        <end position="78"/>
    </location>
</feature>
<dbReference type="FunFam" id="1.10.510.10:FF:000024">
    <property type="entry name" value="Probable serine/threonine-protein kinase cot-1"/>
    <property type="match status" value="1"/>
</dbReference>
<dbReference type="SMART" id="SM00100">
    <property type="entry name" value="cNMP"/>
    <property type="match status" value="3"/>
</dbReference>
<evidence type="ECO:0000256" key="22">
    <source>
        <dbReference type="ARBA" id="ARBA00048679"/>
    </source>
</evidence>
<name>A0AAU9ITF8_9CILI</name>
<accession>A0AAU9ITF8</accession>
<evidence type="ECO:0000256" key="1">
    <source>
        <dbReference type="ARBA" id="ARBA00001946"/>
    </source>
</evidence>